<keyword evidence="3" id="KW-0560">Oxidoreductase</keyword>
<dbReference type="EC" id="1.3.1.76" evidence="2"/>
<protein>
    <recommendedName>
        <fullName evidence="2">precorrin-2 dehydrogenase</fullName>
        <ecNumber evidence="2">1.3.1.76</ecNumber>
    </recommendedName>
</protein>
<evidence type="ECO:0000313" key="6">
    <source>
        <dbReference type="EMBL" id="SVE14708.1"/>
    </source>
</evidence>
<dbReference type="InterPro" id="IPR036291">
    <property type="entry name" value="NAD(P)-bd_dom_sf"/>
</dbReference>
<dbReference type="GO" id="GO:0043115">
    <property type="term" value="F:precorrin-2 dehydrogenase activity"/>
    <property type="evidence" value="ECO:0007669"/>
    <property type="project" value="UniProtKB-EC"/>
</dbReference>
<comment type="pathway">
    <text evidence="1">Porphyrin-containing compound metabolism; siroheme biosynthesis; sirohydrochlorin from precorrin-2: step 1/1.</text>
</comment>
<dbReference type="PANTHER" id="PTHR35330">
    <property type="entry name" value="SIROHEME BIOSYNTHESIS PROTEIN MET8"/>
    <property type="match status" value="1"/>
</dbReference>
<evidence type="ECO:0000256" key="1">
    <source>
        <dbReference type="ARBA" id="ARBA00005010"/>
    </source>
</evidence>
<keyword evidence="4" id="KW-0520">NAD</keyword>
<keyword evidence="5" id="KW-0627">Porphyrin biosynthesis</keyword>
<evidence type="ECO:0000256" key="4">
    <source>
        <dbReference type="ARBA" id="ARBA00023027"/>
    </source>
</evidence>
<dbReference type="AlphaFoldDB" id="A0A383B5Q4"/>
<name>A0A383B5Q4_9ZZZZ</name>
<organism evidence="6">
    <name type="scientific">marine metagenome</name>
    <dbReference type="NCBI Taxonomy" id="408172"/>
    <lineage>
        <taxon>unclassified sequences</taxon>
        <taxon>metagenomes</taxon>
        <taxon>ecological metagenomes</taxon>
    </lineage>
</organism>
<dbReference type="PANTHER" id="PTHR35330:SF1">
    <property type="entry name" value="SIROHEME BIOSYNTHESIS PROTEIN MET8"/>
    <property type="match status" value="1"/>
</dbReference>
<accession>A0A383B5Q4</accession>
<dbReference type="GO" id="GO:0004325">
    <property type="term" value="F:ferrochelatase activity"/>
    <property type="evidence" value="ECO:0007669"/>
    <property type="project" value="InterPro"/>
</dbReference>
<evidence type="ECO:0000256" key="2">
    <source>
        <dbReference type="ARBA" id="ARBA00012400"/>
    </source>
</evidence>
<reference evidence="6" key="1">
    <citation type="submission" date="2018-05" db="EMBL/GenBank/DDBJ databases">
        <authorList>
            <person name="Lanie J.A."/>
            <person name="Ng W.-L."/>
            <person name="Kazmierczak K.M."/>
            <person name="Andrzejewski T.M."/>
            <person name="Davidsen T.M."/>
            <person name="Wayne K.J."/>
            <person name="Tettelin H."/>
            <person name="Glass J.I."/>
            <person name="Rusch D."/>
            <person name="Podicherti R."/>
            <person name="Tsui H.-C.T."/>
            <person name="Winkler M.E."/>
        </authorList>
    </citation>
    <scope>NUCLEOTIDE SEQUENCE</scope>
</reference>
<dbReference type="EMBL" id="UINC01197296">
    <property type="protein sequence ID" value="SVE14708.1"/>
    <property type="molecule type" value="Genomic_DNA"/>
</dbReference>
<sequence length="62" mass="7037">MNHLLPIFMKLENKPCLVVGGGKVAFQKIKQLLDSKAEVTVVALKVRENIQSMPVYINYSEY</sequence>
<dbReference type="SUPFAM" id="SSF51735">
    <property type="entry name" value="NAD(P)-binding Rossmann-fold domains"/>
    <property type="match status" value="1"/>
</dbReference>
<evidence type="ECO:0000256" key="3">
    <source>
        <dbReference type="ARBA" id="ARBA00023002"/>
    </source>
</evidence>
<feature type="non-terminal residue" evidence="6">
    <location>
        <position position="62"/>
    </location>
</feature>
<dbReference type="InterPro" id="IPR028161">
    <property type="entry name" value="Met8-like"/>
</dbReference>
<dbReference type="GO" id="GO:0019354">
    <property type="term" value="P:siroheme biosynthetic process"/>
    <property type="evidence" value="ECO:0007669"/>
    <property type="project" value="UniProtKB-UniPathway"/>
</dbReference>
<dbReference type="Gene3D" id="3.40.50.720">
    <property type="entry name" value="NAD(P)-binding Rossmann-like Domain"/>
    <property type="match status" value="1"/>
</dbReference>
<evidence type="ECO:0000256" key="5">
    <source>
        <dbReference type="ARBA" id="ARBA00023244"/>
    </source>
</evidence>
<dbReference type="Pfam" id="PF13241">
    <property type="entry name" value="NAD_binding_7"/>
    <property type="match status" value="1"/>
</dbReference>
<proteinExistence type="predicted"/>
<gene>
    <name evidence="6" type="ORF">METZ01_LOCUS467562</name>
</gene>
<dbReference type="UniPathway" id="UPA00262">
    <property type="reaction ID" value="UER00222"/>
</dbReference>